<gene>
    <name evidence="4" type="ORF">BT62DRAFT_948220</name>
</gene>
<evidence type="ECO:0000256" key="1">
    <source>
        <dbReference type="SAM" id="MobiDB-lite"/>
    </source>
</evidence>
<protein>
    <recommendedName>
        <fullName evidence="6">XPG-I domain-containing protein</fullName>
    </recommendedName>
</protein>
<reference evidence="4" key="1">
    <citation type="submission" date="2020-11" db="EMBL/GenBank/DDBJ databases">
        <title>Adaptations for nitrogen fixation in a non-lichenized fungal sporocarp promotes dispersal by wood-feeding termites.</title>
        <authorList>
            <consortium name="DOE Joint Genome Institute"/>
            <person name="Koch R.A."/>
            <person name="Yoon G."/>
            <person name="Arayal U."/>
            <person name="Lail K."/>
            <person name="Amirebrahimi M."/>
            <person name="Labutti K."/>
            <person name="Lipzen A."/>
            <person name="Riley R."/>
            <person name="Barry K."/>
            <person name="Henrissat B."/>
            <person name="Grigoriev I.V."/>
            <person name="Herr J.R."/>
            <person name="Aime M.C."/>
        </authorList>
    </citation>
    <scope>NUCLEOTIDE SEQUENCE</scope>
    <source>
        <strain evidence="4">MCA 3950</strain>
    </source>
</reference>
<dbReference type="GO" id="GO:0017108">
    <property type="term" value="F:5'-flap endonuclease activity"/>
    <property type="evidence" value="ECO:0007669"/>
    <property type="project" value="TreeGrafter"/>
</dbReference>
<dbReference type="Pfam" id="PF18380">
    <property type="entry name" value="GEN1_C"/>
    <property type="match status" value="1"/>
</dbReference>
<dbReference type="AlphaFoldDB" id="A0A9P7VVC7"/>
<dbReference type="InterPro" id="IPR006084">
    <property type="entry name" value="XPG/Rad2"/>
</dbReference>
<dbReference type="GeneID" id="66110354"/>
<sequence>MLRSRDWFRPLFQNSGTLNSLTAFSLRHGDPSLRAFRLGIEVSPWFKHSEYGQAGENKELRVLFFRIAALLKRPVLPLFVFDGPHATKERHPMEKELTSGMKELAEAFGIEHRTASGDAVIDLALLNAHGVIDGILTDDLEAFLYGAHTVIQNPSSTHRGVPYDKGKQEQYLVHRLPDLGYNRASLIFISRLCTQIGAFDCNFMEIAIELTRLGFADSLLRAATTMNRTELKAFIPSWRAELIQELATPSDVFSPSLAQFTQFARVSSFFPNIDMLLAYANPAITISHDIQWSRREPSLPALAALCERYFEWGWKSEIVKRFRTIIWPSIVIRAIRRYALSPKQPVFTLGGTFAGTQRVGMDNDWILRITSKKKDPFFNHELLYYVEVDPRMLVYLAEAGVTGTRQPLPDWKAPKEPVDPLSPLKMWLPAVLVREARPNLVQTYEASLALKAKQSRAKALSKGEKGLVENEVHKDEDEVHKDEDENEDSVSKSRNRRKTLATKTAWTL</sequence>
<evidence type="ECO:0000313" key="5">
    <source>
        <dbReference type="Proteomes" id="UP000812287"/>
    </source>
</evidence>
<name>A0A9P7VVC7_9AGAR</name>
<dbReference type="InterPro" id="IPR041177">
    <property type="entry name" value="GEN1_C"/>
</dbReference>
<dbReference type="Proteomes" id="UP000812287">
    <property type="component" value="Unassembled WGS sequence"/>
</dbReference>
<dbReference type="RefSeq" id="XP_043040752.1">
    <property type="nucleotide sequence ID" value="XM_043188057.1"/>
</dbReference>
<evidence type="ECO:0008006" key="6">
    <source>
        <dbReference type="Google" id="ProtNLM"/>
    </source>
</evidence>
<dbReference type="PRINTS" id="PR00853">
    <property type="entry name" value="XPGRADSUPER"/>
</dbReference>
<dbReference type="PANTHER" id="PTHR11081:SF75">
    <property type="entry name" value="ENDONUCLEASE, PUTATIVE (AFU_ORTHOLOGUE AFUA_3G13260)-RELATED"/>
    <property type="match status" value="1"/>
</dbReference>
<dbReference type="CDD" id="cd09870">
    <property type="entry name" value="PIN_YEN1"/>
    <property type="match status" value="1"/>
</dbReference>
<accession>A0A9P7VVC7</accession>
<proteinExistence type="predicted"/>
<evidence type="ECO:0000313" key="4">
    <source>
        <dbReference type="EMBL" id="KAG7447252.1"/>
    </source>
</evidence>
<evidence type="ECO:0000259" key="2">
    <source>
        <dbReference type="Pfam" id="PF00867"/>
    </source>
</evidence>
<dbReference type="Pfam" id="PF00867">
    <property type="entry name" value="XPG_I"/>
    <property type="match status" value="1"/>
</dbReference>
<keyword evidence="5" id="KW-1185">Reference proteome</keyword>
<organism evidence="4 5">
    <name type="scientific">Guyanagaster necrorhizus</name>
    <dbReference type="NCBI Taxonomy" id="856835"/>
    <lineage>
        <taxon>Eukaryota</taxon>
        <taxon>Fungi</taxon>
        <taxon>Dikarya</taxon>
        <taxon>Basidiomycota</taxon>
        <taxon>Agaricomycotina</taxon>
        <taxon>Agaricomycetes</taxon>
        <taxon>Agaricomycetidae</taxon>
        <taxon>Agaricales</taxon>
        <taxon>Marasmiineae</taxon>
        <taxon>Physalacriaceae</taxon>
        <taxon>Guyanagaster</taxon>
    </lineage>
</organism>
<dbReference type="PANTHER" id="PTHR11081">
    <property type="entry name" value="FLAP ENDONUCLEASE FAMILY MEMBER"/>
    <property type="match status" value="1"/>
</dbReference>
<feature type="domain" description="Holliday junction resolvase Gen1 C-terminal" evidence="3">
    <location>
        <begin position="367"/>
        <end position="447"/>
    </location>
</feature>
<dbReference type="InterPro" id="IPR029060">
    <property type="entry name" value="PIN-like_dom_sf"/>
</dbReference>
<feature type="domain" description="XPG-I" evidence="2">
    <location>
        <begin position="109"/>
        <end position="193"/>
    </location>
</feature>
<feature type="region of interest" description="Disordered" evidence="1">
    <location>
        <begin position="460"/>
        <end position="508"/>
    </location>
</feature>
<dbReference type="GO" id="GO:0006974">
    <property type="term" value="P:DNA damage response"/>
    <property type="evidence" value="ECO:0007669"/>
    <property type="project" value="UniProtKB-ARBA"/>
</dbReference>
<dbReference type="EMBL" id="MU250532">
    <property type="protein sequence ID" value="KAG7447252.1"/>
    <property type="molecule type" value="Genomic_DNA"/>
</dbReference>
<dbReference type="OrthoDB" id="2959108at2759"/>
<comment type="caution">
    <text evidence="4">The sequence shown here is derived from an EMBL/GenBank/DDBJ whole genome shotgun (WGS) entry which is preliminary data.</text>
</comment>
<dbReference type="InterPro" id="IPR006086">
    <property type="entry name" value="XPG-I_dom"/>
</dbReference>
<dbReference type="Gene3D" id="3.40.50.1010">
    <property type="entry name" value="5'-nuclease"/>
    <property type="match status" value="1"/>
</dbReference>
<feature type="compositionally biased region" description="Basic and acidic residues" evidence="1">
    <location>
        <begin position="461"/>
        <end position="483"/>
    </location>
</feature>
<evidence type="ECO:0000259" key="3">
    <source>
        <dbReference type="Pfam" id="PF18380"/>
    </source>
</evidence>
<dbReference type="SUPFAM" id="SSF88723">
    <property type="entry name" value="PIN domain-like"/>
    <property type="match status" value="1"/>
</dbReference>